<evidence type="ECO:0000313" key="1">
    <source>
        <dbReference type="EMBL" id="BCA51273.1"/>
    </source>
</evidence>
<accession>A0A679HJJ9</accession>
<sequence>MPLKLMTLHRYFLPTYIISVLTKTYIDMTNNESILDGCKGLVMHCDCSVLILNVMGEHRIYLVDDVHLKTRECRFNEVRDAQDITKLILNLGHNFAQGMNAQVLRERVQSIHKESFKFGTDDYMWFTKVDLNR</sequence>
<reference evidence="1 2" key="1">
    <citation type="submission" date="2020-02" db="EMBL/GenBank/DDBJ databases">
        <title>Whole-genome sequencing and comparative analysis of the genomes of Bacteroides thetaiotaomicron and Escherichia coli isolated from a healthy resident in Vietnam.</title>
        <authorList>
            <person name="Mohsin M."/>
            <person name="Tanaka K."/>
            <person name="Kawahara R."/>
            <person name="Kondo S."/>
            <person name="Noguchi H."/>
            <person name="Motooka D."/>
            <person name="Nakamura S."/>
            <person name="Khong D.T."/>
            <person name="Nguyen T.N."/>
            <person name="Tran H.T."/>
            <person name="Yamamoto Y."/>
        </authorList>
    </citation>
    <scope>NUCLEOTIDE SEQUENCE [LARGE SCALE GENOMIC DNA]</scope>
    <source>
        <strain evidence="1 2">F9-2</strain>
    </source>
</reference>
<dbReference type="AlphaFoldDB" id="A0A679HJJ9"/>
<name>A0A679HJJ9_BACT4</name>
<evidence type="ECO:0000313" key="2">
    <source>
        <dbReference type="Proteomes" id="UP000500882"/>
    </source>
</evidence>
<proteinExistence type="predicted"/>
<dbReference type="EMBL" id="AP022660">
    <property type="protein sequence ID" value="BCA51273.1"/>
    <property type="molecule type" value="Genomic_DNA"/>
</dbReference>
<gene>
    <name evidence="1" type="ORF">BatF92_32150</name>
</gene>
<dbReference type="Proteomes" id="UP000500882">
    <property type="component" value="Chromosome"/>
</dbReference>
<protein>
    <submittedName>
        <fullName evidence="1">Uncharacterized protein</fullName>
    </submittedName>
</protein>
<organism evidence="1 2">
    <name type="scientific">Bacteroides thetaiotaomicron</name>
    <dbReference type="NCBI Taxonomy" id="818"/>
    <lineage>
        <taxon>Bacteria</taxon>
        <taxon>Pseudomonadati</taxon>
        <taxon>Bacteroidota</taxon>
        <taxon>Bacteroidia</taxon>
        <taxon>Bacteroidales</taxon>
        <taxon>Bacteroidaceae</taxon>
        <taxon>Bacteroides</taxon>
    </lineage>
</organism>